<organism evidence="1 2">
    <name type="scientific">Elysia marginata</name>
    <dbReference type="NCBI Taxonomy" id="1093978"/>
    <lineage>
        <taxon>Eukaryota</taxon>
        <taxon>Metazoa</taxon>
        <taxon>Spiralia</taxon>
        <taxon>Lophotrochozoa</taxon>
        <taxon>Mollusca</taxon>
        <taxon>Gastropoda</taxon>
        <taxon>Heterobranchia</taxon>
        <taxon>Euthyneura</taxon>
        <taxon>Panpulmonata</taxon>
        <taxon>Sacoglossa</taxon>
        <taxon>Placobranchoidea</taxon>
        <taxon>Plakobranchidae</taxon>
        <taxon>Elysia</taxon>
    </lineage>
</organism>
<dbReference type="GO" id="GO:0005739">
    <property type="term" value="C:mitochondrion"/>
    <property type="evidence" value="ECO:0007669"/>
    <property type="project" value="TreeGrafter"/>
</dbReference>
<dbReference type="GO" id="GO:0002143">
    <property type="term" value="P:tRNA wobble position uridine thiolation"/>
    <property type="evidence" value="ECO:0007669"/>
    <property type="project" value="TreeGrafter"/>
</dbReference>
<dbReference type="InterPro" id="IPR014729">
    <property type="entry name" value="Rossmann-like_a/b/a_fold"/>
</dbReference>
<dbReference type="PANTHER" id="PTHR11933:SF5">
    <property type="entry name" value="MITOCHONDRIAL TRNA-SPECIFIC 2-THIOURIDYLASE 1"/>
    <property type="match status" value="1"/>
</dbReference>
<dbReference type="Proteomes" id="UP000762676">
    <property type="component" value="Unassembled WGS sequence"/>
</dbReference>
<dbReference type="AlphaFoldDB" id="A0AAV4IAA7"/>
<comment type="caution">
    <text evidence="1">The sequence shown here is derived from an EMBL/GenBank/DDBJ whole genome shotgun (WGS) entry which is preliminary data.</text>
</comment>
<reference evidence="1 2" key="1">
    <citation type="journal article" date="2021" name="Elife">
        <title>Chloroplast acquisition without the gene transfer in kleptoplastic sea slugs, Plakobranchus ocellatus.</title>
        <authorList>
            <person name="Maeda T."/>
            <person name="Takahashi S."/>
            <person name="Yoshida T."/>
            <person name="Shimamura S."/>
            <person name="Takaki Y."/>
            <person name="Nagai Y."/>
            <person name="Toyoda A."/>
            <person name="Suzuki Y."/>
            <person name="Arimoto A."/>
            <person name="Ishii H."/>
            <person name="Satoh N."/>
            <person name="Nishiyama T."/>
            <person name="Hasebe M."/>
            <person name="Maruyama T."/>
            <person name="Minagawa J."/>
            <person name="Obokata J."/>
            <person name="Shigenobu S."/>
        </authorList>
    </citation>
    <scope>NUCLEOTIDE SEQUENCE [LARGE SCALE GENOMIC DNA]</scope>
</reference>
<dbReference type="Pfam" id="PF03054">
    <property type="entry name" value="tRNA_Me_trans"/>
    <property type="match status" value="1"/>
</dbReference>
<dbReference type="SUPFAM" id="SSF52402">
    <property type="entry name" value="Adenine nucleotide alpha hydrolases-like"/>
    <property type="match status" value="1"/>
</dbReference>
<evidence type="ECO:0000313" key="1">
    <source>
        <dbReference type="EMBL" id="GFS06026.1"/>
    </source>
</evidence>
<keyword evidence="2" id="KW-1185">Reference proteome</keyword>
<name>A0AAV4IAA7_9GAST</name>
<gene>
    <name evidence="1" type="ORF">ElyMa_002954000</name>
</gene>
<proteinExistence type="predicted"/>
<dbReference type="Gene3D" id="3.40.50.620">
    <property type="entry name" value="HUPs"/>
    <property type="match status" value="1"/>
</dbReference>
<evidence type="ECO:0000313" key="2">
    <source>
        <dbReference type="Proteomes" id="UP000762676"/>
    </source>
</evidence>
<dbReference type="PANTHER" id="PTHR11933">
    <property type="entry name" value="TRNA 5-METHYLAMINOMETHYL-2-THIOURIDYLATE -METHYLTRANSFERASE"/>
    <property type="match status" value="1"/>
</dbReference>
<sequence>MRNWDVRNEKGQCMSDEDREDATFVCKHLGIPLYEVDFVKQYWNEVFSEMIRDYQNGITPNPDILCNRHVKFNYFVKYATTKLEGHAIATGHYARTSVGYNLSEINSQEGSGIVVTVCIV</sequence>
<dbReference type="EMBL" id="BMAT01006091">
    <property type="protein sequence ID" value="GFS06026.1"/>
    <property type="molecule type" value="Genomic_DNA"/>
</dbReference>
<protein>
    <submittedName>
        <fullName evidence="1">Mitochondrial tRNA-specific 2-thiouridylase 1</fullName>
    </submittedName>
</protein>
<accession>A0AAV4IAA7</accession>